<comment type="caution">
    <text evidence="2">The sequence shown here is derived from an EMBL/GenBank/DDBJ whole genome shotgun (WGS) entry which is preliminary data.</text>
</comment>
<reference evidence="2 3" key="1">
    <citation type="submission" date="2022-11" db="EMBL/GenBank/DDBJ databases">
        <title>Whole genome sequence of Eschrichtius robustus ER-17-0199.</title>
        <authorList>
            <person name="Bruniche-Olsen A."/>
            <person name="Black A.N."/>
            <person name="Fields C.J."/>
            <person name="Walden K."/>
            <person name="Dewoody J.A."/>
        </authorList>
    </citation>
    <scope>NUCLEOTIDE SEQUENCE [LARGE SCALE GENOMIC DNA]</scope>
    <source>
        <strain evidence="2">ER-17-0199</strain>
        <tissue evidence="2">Blubber</tissue>
    </source>
</reference>
<feature type="compositionally biased region" description="Polar residues" evidence="1">
    <location>
        <begin position="254"/>
        <end position="266"/>
    </location>
</feature>
<sequence>MDPVGFGGCYRVSPDTAVSVGRSPPAGDWGCCHLESGAGRASPGKWGSLRCPPGTQRHFLLNPVNARCTVTAPPNKKHSFPRPAARKSRAAFPRSRLRGPEGARSPTWLSAFGKVCWTRPHPCAPGPQLASETAKEQVMTAQRQQDSDGSTQVRAGCGEPLLPASQRQPLFRKCQALSDLSSNTLLVSVMLMDSQMRGFTDVCVHQEALGRSCQGVAEEQTCHRLGLAGGWARVAFRSVWPTCRHCFLPAGEHQPQSQPRPGTTGDTAGPNAG</sequence>
<evidence type="ECO:0000313" key="2">
    <source>
        <dbReference type="EMBL" id="KAJ8792446.1"/>
    </source>
</evidence>
<evidence type="ECO:0000256" key="1">
    <source>
        <dbReference type="SAM" id="MobiDB-lite"/>
    </source>
</evidence>
<dbReference type="AlphaFoldDB" id="A0AB34HI08"/>
<accession>A0AB34HI08</accession>
<protein>
    <submittedName>
        <fullName evidence="2">Uncharacterized protein</fullName>
    </submittedName>
</protein>
<dbReference type="Proteomes" id="UP001159641">
    <property type="component" value="Unassembled WGS sequence"/>
</dbReference>
<gene>
    <name evidence="2" type="ORF">J1605_019665</name>
</gene>
<feature type="region of interest" description="Disordered" evidence="1">
    <location>
        <begin position="251"/>
        <end position="273"/>
    </location>
</feature>
<feature type="compositionally biased region" description="Basic residues" evidence="1">
    <location>
        <begin position="75"/>
        <end position="89"/>
    </location>
</feature>
<feature type="region of interest" description="Disordered" evidence="1">
    <location>
        <begin position="72"/>
        <end position="105"/>
    </location>
</feature>
<organism evidence="2 3">
    <name type="scientific">Eschrichtius robustus</name>
    <name type="common">California gray whale</name>
    <name type="synonym">Eschrichtius gibbosus</name>
    <dbReference type="NCBI Taxonomy" id="9764"/>
    <lineage>
        <taxon>Eukaryota</taxon>
        <taxon>Metazoa</taxon>
        <taxon>Chordata</taxon>
        <taxon>Craniata</taxon>
        <taxon>Vertebrata</taxon>
        <taxon>Euteleostomi</taxon>
        <taxon>Mammalia</taxon>
        <taxon>Eutheria</taxon>
        <taxon>Laurasiatheria</taxon>
        <taxon>Artiodactyla</taxon>
        <taxon>Whippomorpha</taxon>
        <taxon>Cetacea</taxon>
        <taxon>Mysticeti</taxon>
        <taxon>Eschrichtiidae</taxon>
        <taxon>Eschrichtius</taxon>
    </lineage>
</organism>
<dbReference type="EMBL" id="JAIQCJ010001090">
    <property type="protein sequence ID" value="KAJ8792446.1"/>
    <property type="molecule type" value="Genomic_DNA"/>
</dbReference>
<evidence type="ECO:0000313" key="3">
    <source>
        <dbReference type="Proteomes" id="UP001159641"/>
    </source>
</evidence>
<feature type="compositionally biased region" description="Polar residues" evidence="1">
    <location>
        <begin position="139"/>
        <end position="153"/>
    </location>
</feature>
<keyword evidence="3" id="KW-1185">Reference proteome</keyword>
<proteinExistence type="predicted"/>
<name>A0AB34HI08_ESCRO</name>
<feature type="region of interest" description="Disordered" evidence="1">
    <location>
        <begin position="126"/>
        <end position="156"/>
    </location>
</feature>